<reference evidence="8 9" key="1">
    <citation type="journal article" date="2022" name="Front. Cell. Infect. Microbiol.">
        <title>The Genomes of Two Strains of Taenia crassiceps the Animal Model for the Study of Human Cysticercosis.</title>
        <authorList>
            <person name="Bobes R.J."/>
            <person name="Estrada K."/>
            <person name="Rios-Valencia D.G."/>
            <person name="Calderon-Gallegos A."/>
            <person name="de la Torre P."/>
            <person name="Carrero J.C."/>
            <person name="Sanchez-Flores A."/>
            <person name="Laclette J.P."/>
        </authorList>
    </citation>
    <scope>NUCLEOTIDE SEQUENCE [LARGE SCALE GENOMIC DNA]</scope>
    <source>
        <strain evidence="8">WFUcys</strain>
    </source>
</reference>
<evidence type="ECO:0000313" key="9">
    <source>
        <dbReference type="Proteomes" id="UP001651158"/>
    </source>
</evidence>
<dbReference type="InterPro" id="IPR008717">
    <property type="entry name" value="Noggin"/>
</dbReference>
<dbReference type="EMBL" id="JAKROA010000005">
    <property type="protein sequence ID" value="KAL5106544.1"/>
    <property type="molecule type" value="Genomic_DNA"/>
</dbReference>
<keyword evidence="5" id="KW-0732">Signal</keyword>
<evidence type="ECO:0000256" key="5">
    <source>
        <dbReference type="ARBA" id="ARBA00022729"/>
    </source>
</evidence>
<gene>
    <name evidence="8" type="ORF">TcWFU_000795</name>
</gene>
<comment type="similarity">
    <text evidence="2">Belongs to the noggin family.</text>
</comment>
<keyword evidence="4" id="KW-0964">Secreted</keyword>
<dbReference type="Proteomes" id="UP001651158">
    <property type="component" value="Unassembled WGS sequence"/>
</dbReference>
<evidence type="ECO:0000256" key="3">
    <source>
        <dbReference type="ARBA" id="ARBA00022473"/>
    </source>
</evidence>
<comment type="subcellular location">
    <subcellularLocation>
        <location evidence="1">Secreted</location>
    </subcellularLocation>
</comment>
<dbReference type="Pfam" id="PF05806">
    <property type="entry name" value="Noggin"/>
    <property type="match status" value="1"/>
</dbReference>
<dbReference type="SUPFAM" id="SSF57501">
    <property type="entry name" value="Cystine-knot cytokines"/>
    <property type="match status" value="1"/>
</dbReference>
<feature type="region of interest" description="Disordered" evidence="6">
    <location>
        <begin position="77"/>
        <end position="112"/>
    </location>
</feature>
<evidence type="ECO:0000256" key="4">
    <source>
        <dbReference type="ARBA" id="ARBA00022525"/>
    </source>
</evidence>
<keyword evidence="3" id="KW-0217">Developmental protein</keyword>
<feature type="compositionally biased region" description="Low complexity" evidence="6">
    <location>
        <begin position="80"/>
        <end position="100"/>
    </location>
</feature>
<accession>A0ABR4QA39</accession>
<evidence type="ECO:0000256" key="2">
    <source>
        <dbReference type="ARBA" id="ARBA00007480"/>
    </source>
</evidence>
<sequence length="484" mass="53601">MRQNYAPVAVTINVAITTAVMSMHIGEAGARSFPFLLCLFCLLVSPTAVSATFNHSNDQPGGLSALFYQKRSYSGPILTSASSSSSSISSSSSSKLMSKSGEPVGSGGMGLSLSNRNHISLGHLTKKEPPMSSRAPDFGADSSPPRSMRVMGQPINPNIVSHLHPDVSPRKIHRLWRLLGGKEDKYWTSEEPPRVLRQRGVSGMLSDAGTHPPGANSVDSSLIRKANALNMTFRDQTGAQFLLPETQIQIFRNWLIEQATCEMDFIWKDLGSLYWPRWIRMGVCLARLGSSCSWPPGMKCQPSGSRVLRLLNWNCEDAAQAESPSGSVLSRKTRSLRQPTINLRYHLQEPGSRLQLRQTYPQQTSPMWRYYRMGRRKGRRDASMPMDPAQQEEQRARRARRLIEKLSVTASGYRCSWQVQNRLDTDRGVSTSTCPSSSPIYESSLDSSSTELVTIHNIGDGTPTGLRIHEAAPLVVLPRRFIAL</sequence>
<organism evidence="8 9">
    <name type="scientific">Taenia crassiceps</name>
    <dbReference type="NCBI Taxonomy" id="6207"/>
    <lineage>
        <taxon>Eukaryota</taxon>
        <taxon>Metazoa</taxon>
        <taxon>Spiralia</taxon>
        <taxon>Lophotrochozoa</taxon>
        <taxon>Platyhelminthes</taxon>
        <taxon>Cestoda</taxon>
        <taxon>Eucestoda</taxon>
        <taxon>Cyclophyllidea</taxon>
        <taxon>Taeniidae</taxon>
        <taxon>Taenia</taxon>
    </lineage>
</organism>
<dbReference type="Gene3D" id="1.10.287.520">
    <property type="entry name" value="Helix hairpin bin"/>
    <property type="match status" value="1"/>
</dbReference>
<keyword evidence="7" id="KW-0472">Membrane</keyword>
<dbReference type="PANTHER" id="PTHR10494:SF6">
    <property type="entry name" value="NOGGIN"/>
    <property type="match status" value="1"/>
</dbReference>
<name>A0ABR4QA39_9CEST</name>
<keyword evidence="7" id="KW-1133">Transmembrane helix</keyword>
<dbReference type="Gene3D" id="2.10.90.10">
    <property type="entry name" value="Cystine-knot cytokines"/>
    <property type="match status" value="1"/>
</dbReference>
<dbReference type="InterPro" id="IPR029034">
    <property type="entry name" value="Cystine-knot_cytokine"/>
</dbReference>
<protein>
    <submittedName>
        <fullName evidence="8">Noggin</fullName>
    </submittedName>
</protein>
<proteinExistence type="inferred from homology"/>
<evidence type="ECO:0000256" key="7">
    <source>
        <dbReference type="SAM" id="Phobius"/>
    </source>
</evidence>
<keyword evidence="7" id="KW-0812">Transmembrane</keyword>
<comment type="caution">
    <text evidence="8">The sequence shown here is derived from an EMBL/GenBank/DDBJ whole genome shotgun (WGS) entry which is preliminary data.</text>
</comment>
<evidence type="ECO:0000313" key="8">
    <source>
        <dbReference type="EMBL" id="KAL5106544.1"/>
    </source>
</evidence>
<keyword evidence="9" id="KW-1185">Reference proteome</keyword>
<feature type="region of interest" description="Disordered" evidence="6">
    <location>
        <begin position="124"/>
        <end position="145"/>
    </location>
</feature>
<evidence type="ECO:0000256" key="6">
    <source>
        <dbReference type="SAM" id="MobiDB-lite"/>
    </source>
</evidence>
<evidence type="ECO:0000256" key="1">
    <source>
        <dbReference type="ARBA" id="ARBA00004613"/>
    </source>
</evidence>
<dbReference type="PANTHER" id="PTHR10494">
    <property type="entry name" value="BONE MORPHOGENETIC PROTEIN INHIBITOR, NOGGIN"/>
    <property type="match status" value="1"/>
</dbReference>
<feature type="transmembrane region" description="Helical" evidence="7">
    <location>
        <begin position="6"/>
        <end position="26"/>
    </location>
</feature>